<accession>A0A0A9GPR6</accession>
<sequence>MSCFQVQLESISVGKSASLQLDN</sequence>
<name>A0A0A9GPR6_ARUDO</name>
<proteinExistence type="predicted"/>
<reference evidence="1" key="1">
    <citation type="submission" date="2014-09" db="EMBL/GenBank/DDBJ databases">
        <authorList>
            <person name="Magalhaes I.L.F."/>
            <person name="Oliveira U."/>
            <person name="Santos F.R."/>
            <person name="Vidigal T.H.D.A."/>
            <person name="Brescovit A.D."/>
            <person name="Santos A.J."/>
        </authorList>
    </citation>
    <scope>NUCLEOTIDE SEQUENCE</scope>
    <source>
        <tissue evidence="1">Shoot tissue taken approximately 20 cm above the soil surface</tissue>
    </source>
</reference>
<protein>
    <submittedName>
        <fullName evidence="1">Uncharacterized protein</fullName>
    </submittedName>
</protein>
<dbReference type="EMBL" id="GBRH01175248">
    <property type="protein sequence ID" value="JAE22648.1"/>
    <property type="molecule type" value="Transcribed_RNA"/>
</dbReference>
<evidence type="ECO:0000313" key="1">
    <source>
        <dbReference type="EMBL" id="JAE22648.1"/>
    </source>
</evidence>
<organism evidence="1">
    <name type="scientific">Arundo donax</name>
    <name type="common">Giant reed</name>
    <name type="synonym">Donax arundinaceus</name>
    <dbReference type="NCBI Taxonomy" id="35708"/>
    <lineage>
        <taxon>Eukaryota</taxon>
        <taxon>Viridiplantae</taxon>
        <taxon>Streptophyta</taxon>
        <taxon>Embryophyta</taxon>
        <taxon>Tracheophyta</taxon>
        <taxon>Spermatophyta</taxon>
        <taxon>Magnoliopsida</taxon>
        <taxon>Liliopsida</taxon>
        <taxon>Poales</taxon>
        <taxon>Poaceae</taxon>
        <taxon>PACMAD clade</taxon>
        <taxon>Arundinoideae</taxon>
        <taxon>Arundineae</taxon>
        <taxon>Arundo</taxon>
    </lineage>
</organism>
<reference evidence="1" key="2">
    <citation type="journal article" date="2015" name="Data Brief">
        <title>Shoot transcriptome of the giant reed, Arundo donax.</title>
        <authorList>
            <person name="Barrero R.A."/>
            <person name="Guerrero F.D."/>
            <person name="Moolhuijzen P."/>
            <person name="Goolsby J.A."/>
            <person name="Tidwell J."/>
            <person name="Bellgard S.E."/>
            <person name="Bellgard M.I."/>
        </authorList>
    </citation>
    <scope>NUCLEOTIDE SEQUENCE</scope>
    <source>
        <tissue evidence="1">Shoot tissue taken approximately 20 cm above the soil surface</tissue>
    </source>
</reference>
<dbReference type="AlphaFoldDB" id="A0A0A9GPR6"/>